<comment type="caution">
    <text evidence="2">The sequence shown here is derived from an EMBL/GenBank/DDBJ whole genome shotgun (WGS) entry which is preliminary data.</text>
</comment>
<dbReference type="SUPFAM" id="SSF53474">
    <property type="entry name" value="alpha/beta-Hydrolases"/>
    <property type="match status" value="1"/>
</dbReference>
<feature type="domain" description="Acetyl xylan esterase" evidence="1">
    <location>
        <begin position="130"/>
        <end position="422"/>
    </location>
</feature>
<evidence type="ECO:0000259" key="1">
    <source>
        <dbReference type="Pfam" id="PF05448"/>
    </source>
</evidence>
<dbReference type="InterPro" id="IPR008391">
    <property type="entry name" value="AXE1_dom"/>
</dbReference>
<accession>A0A644W2W7</accession>
<evidence type="ECO:0000313" key="2">
    <source>
        <dbReference type="EMBL" id="MPL98065.1"/>
    </source>
</evidence>
<dbReference type="EC" id="3.1.1.-" evidence="2"/>
<proteinExistence type="predicted"/>
<keyword evidence="2" id="KW-0378">Hydrolase</keyword>
<dbReference type="EMBL" id="VSSQ01000588">
    <property type="protein sequence ID" value="MPL98065.1"/>
    <property type="molecule type" value="Genomic_DNA"/>
</dbReference>
<dbReference type="PANTHER" id="PTHR40111">
    <property type="entry name" value="CEPHALOSPORIN-C DEACETYLASE"/>
    <property type="match status" value="1"/>
</dbReference>
<dbReference type="GO" id="GO:0005976">
    <property type="term" value="P:polysaccharide metabolic process"/>
    <property type="evidence" value="ECO:0007669"/>
    <property type="project" value="TreeGrafter"/>
</dbReference>
<dbReference type="AlphaFoldDB" id="A0A644W2W7"/>
<name>A0A644W2W7_9ZZZZ</name>
<dbReference type="InterPro" id="IPR029058">
    <property type="entry name" value="AB_hydrolase_fold"/>
</dbReference>
<dbReference type="InterPro" id="IPR039069">
    <property type="entry name" value="CE7"/>
</dbReference>
<sequence>MNNSMKKLLIPFLVLFLLMPFGIAMAQPAQKLISVVISPDHSNWEYKIKQEAKFTVQVFKSQVLLDNVTVNYELGPEAFPSVKKQNVVLKDGKTELKASLKEPGFLRCRVVAKVDGKEYEGLATVAYEAEKIRPTTPDPKDFDLFWSNSIDEARKTPLDPTMVLVPEKCTSSLNVYHVSFQNDMRGSRVYGMLSVPVKPGKYPAVLLVPGAGIRPYGGSNMGEDIISLEIGIHGIPVNLPQEVYNSLASGALRNYNGINKNDRDNHYYKRVYLGCVRAVDFIYSLPEFDGATVGVTGGSQGGALSIITAGLDSRIKFLAAFYPALSDFAGYLNNRAGGWPHYYKNAKPQPNEVETLSYFDVVNFASRVKALGWYSWGYNDVVCPPTSMHAAYNVIKAPKDLHLYLETGHWTFPEQNSARISWIRSQCKK</sequence>
<protein>
    <submittedName>
        <fullName evidence="2">Acetyl esterase Axe7A</fullName>
        <ecNumber evidence="2">3.1.1.-</ecNumber>
    </submittedName>
</protein>
<dbReference type="PANTHER" id="PTHR40111:SF1">
    <property type="entry name" value="CEPHALOSPORIN-C DEACETYLASE"/>
    <property type="match status" value="1"/>
</dbReference>
<dbReference type="Pfam" id="PF05448">
    <property type="entry name" value="AXE1"/>
    <property type="match status" value="1"/>
</dbReference>
<dbReference type="Gene3D" id="3.40.50.1820">
    <property type="entry name" value="alpha/beta hydrolase"/>
    <property type="match status" value="1"/>
</dbReference>
<reference evidence="2" key="1">
    <citation type="submission" date="2019-08" db="EMBL/GenBank/DDBJ databases">
        <authorList>
            <person name="Kucharzyk K."/>
            <person name="Murdoch R.W."/>
            <person name="Higgins S."/>
            <person name="Loffler F."/>
        </authorList>
    </citation>
    <scope>NUCLEOTIDE SEQUENCE</scope>
</reference>
<gene>
    <name evidence="2" type="primary">axe7A_1</name>
    <name evidence="2" type="ORF">SDC9_44263</name>
</gene>
<dbReference type="GO" id="GO:0052689">
    <property type="term" value="F:carboxylic ester hydrolase activity"/>
    <property type="evidence" value="ECO:0007669"/>
    <property type="project" value="TreeGrafter"/>
</dbReference>
<organism evidence="2">
    <name type="scientific">bioreactor metagenome</name>
    <dbReference type="NCBI Taxonomy" id="1076179"/>
    <lineage>
        <taxon>unclassified sequences</taxon>
        <taxon>metagenomes</taxon>
        <taxon>ecological metagenomes</taxon>
    </lineage>
</organism>